<name>A0A1B9GSS7_9TREE</name>
<reference evidence="3" key="2">
    <citation type="submission" date="2013-12" db="EMBL/GenBank/DDBJ databases">
        <title>Evolution of pathogenesis and genome organization in the Tremellales.</title>
        <authorList>
            <person name="Cuomo C."/>
            <person name="Litvintseva A."/>
            <person name="Heitman J."/>
            <person name="Chen Y."/>
            <person name="Sun S."/>
            <person name="Springer D."/>
            <person name="Dromer F."/>
            <person name="Young S."/>
            <person name="Zeng Q."/>
            <person name="Chapman S."/>
            <person name="Gujja S."/>
            <person name="Saif S."/>
            <person name="Birren B."/>
        </authorList>
    </citation>
    <scope>NUCLEOTIDE SEQUENCE [LARGE SCALE GENOMIC DNA]</scope>
    <source>
        <strain evidence="3">BCC8398</strain>
    </source>
</reference>
<feature type="compositionally biased region" description="Polar residues" evidence="1">
    <location>
        <begin position="1"/>
        <end position="10"/>
    </location>
</feature>
<feature type="compositionally biased region" description="Basic residues" evidence="1">
    <location>
        <begin position="27"/>
        <end position="38"/>
    </location>
</feature>
<dbReference type="Proteomes" id="UP000092666">
    <property type="component" value="Unassembled WGS sequence"/>
</dbReference>
<keyword evidence="3" id="KW-1185">Reference proteome</keyword>
<sequence length="98" mass="11200">MGNRQSTSPTAAKAKGQLRNDSMPQHNPRKQKPLKKKDFKILGDHRPPGYTREYTDERSGLHSDLIRRQLDEMDARRVATVVRKKGDELPSYDGVQAK</sequence>
<evidence type="ECO:0000313" key="3">
    <source>
        <dbReference type="Proteomes" id="UP000092666"/>
    </source>
</evidence>
<proteinExistence type="predicted"/>
<dbReference type="OrthoDB" id="10505600at2759"/>
<feature type="region of interest" description="Disordered" evidence="1">
    <location>
        <begin position="1"/>
        <end position="61"/>
    </location>
</feature>
<evidence type="ECO:0000313" key="2">
    <source>
        <dbReference type="EMBL" id="OCF34124.1"/>
    </source>
</evidence>
<evidence type="ECO:0000256" key="1">
    <source>
        <dbReference type="SAM" id="MobiDB-lite"/>
    </source>
</evidence>
<dbReference type="AlphaFoldDB" id="A0A1B9GSS7"/>
<feature type="compositionally biased region" description="Basic and acidic residues" evidence="1">
    <location>
        <begin position="39"/>
        <end position="61"/>
    </location>
</feature>
<protein>
    <submittedName>
        <fullName evidence="2">Uncharacterized protein</fullName>
    </submittedName>
</protein>
<reference evidence="2 3" key="1">
    <citation type="submission" date="2013-07" db="EMBL/GenBank/DDBJ databases">
        <title>The Genome Sequence of Cryptococcus heveanensis BCC8398.</title>
        <authorList>
            <consortium name="The Broad Institute Genome Sequencing Platform"/>
            <person name="Cuomo C."/>
            <person name="Litvintseva A."/>
            <person name="Chen Y."/>
            <person name="Heitman J."/>
            <person name="Sun S."/>
            <person name="Springer D."/>
            <person name="Dromer F."/>
            <person name="Young S.K."/>
            <person name="Zeng Q."/>
            <person name="Gargeya S."/>
            <person name="Fitzgerald M."/>
            <person name="Abouelleil A."/>
            <person name="Alvarado L."/>
            <person name="Berlin A.M."/>
            <person name="Chapman S.B."/>
            <person name="Dewar J."/>
            <person name="Goldberg J."/>
            <person name="Griggs A."/>
            <person name="Gujja S."/>
            <person name="Hansen M."/>
            <person name="Howarth C."/>
            <person name="Imamovic A."/>
            <person name="Larimer J."/>
            <person name="McCowan C."/>
            <person name="Murphy C."/>
            <person name="Pearson M."/>
            <person name="Priest M."/>
            <person name="Roberts A."/>
            <person name="Saif S."/>
            <person name="Shea T."/>
            <person name="Sykes S."/>
            <person name="Wortman J."/>
            <person name="Nusbaum C."/>
            <person name="Birren B."/>
        </authorList>
    </citation>
    <scope>NUCLEOTIDE SEQUENCE [LARGE SCALE GENOMIC DNA]</scope>
    <source>
        <strain evidence="2 3">BCC8398</strain>
    </source>
</reference>
<gene>
    <name evidence="2" type="ORF">I316_04073</name>
</gene>
<accession>A0A1B9GSS7</accession>
<organism evidence="2 3">
    <name type="scientific">Kwoniella heveanensis BCC8398</name>
    <dbReference type="NCBI Taxonomy" id="1296120"/>
    <lineage>
        <taxon>Eukaryota</taxon>
        <taxon>Fungi</taxon>
        <taxon>Dikarya</taxon>
        <taxon>Basidiomycota</taxon>
        <taxon>Agaricomycotina</taxon>
        <taxon>Tremellomycetes</taxon>
        <taxon>Tremellales</taxon>
        <taxon>Cryptococcaceae</taxon>
        <taxon>Kwoniella</taxon>
    </lineage>
</organism>
<dbReference type="EMBL" id="KI669501">
    <property type="protein sequence ID" value="OCF34124.1"/>
    <property type="molecule type" value="Genomic_DNA"/>
</dbReference>